<evidence type="ECO:0000256" key="2">
    <source>
        <dbReference type="ARBA" id="ARBA00022692"/>
    </source>
</evidence>
<dbReference type="PROSITE" id="PS00211">
    <property type="entry name" value="ABC_TRANSPORTER_1"/>
    <property type="match status" value="1"/>
</dbReference>
<evidence type="ECO:0000256" key="5">
    <source>
        <dbReference type="ARBA" id="ARBA00022989"/>
    </source>
</evidence>
<dbReference type="SUPFAM" id="SSF52540">
    <property type="entry name" value="P-loop containing nucleoside triphosphate hydrolases"/>
    <property type="match status" value="1"/>
</dbReference>
<dbReference type="InterPro" id="IPR011527">
    <property type="entry name" value="ABC1_TM_dom"/>
</dbReference>
<keyword evidence="3" id="KW-0547">Nucleotide-binding</keyword>
<evidence type="ECO:0000256" key="3">
    <source>
        <dbReference type="ARBA" id="ARBA00022741"/>
    </source>
</evidence>
<evidence type="ECO:0000313" key="10">
    <source>
        <dbReference type="EMBL" id="MFD0884813.1"/>
    </source>
</evidence>
<gene>
    <name evidence="10" type="ORF">ACFQ08_09660</name>
</gene>
<name>A0ABW3DQ97_9ACTN</name>
<organism evidence="10 11">
    <name type="scientific">Streptosporangium algeriense</name>
    <dbReference type="NCBI Taxonomy" id="1682748"/>
    <lineage>
        <taxon>Bacteria</taxon>
        <taxon>Bacillati</taxon>
        <taxon>Actinomycetota</taxon>
        <taxon>Actinomycetes</taxon>
        <taxon>Streptosporangiales</taxon>
        <taxon>Streptosporangiaceae</taxon>
        <taxon>Streptosporangium</taxon>
    </lineage>
</organism>
<dbReference type="PANTHER" id="PTHR43394:SF1">
    <property type="entry name" value="ATP-BINDING CASSETTE SUB-FAMILY B MEMBER 10, MITOCHONDRIAL"/>
    <property type="match status" value="1"/>
</dbReference>
<dbReference type="Pfam" id="PF00005">
    <property type="entry name" value="ABC_tran"/>
    <property type="match status" value="1"/>
</dbReference>
<dbReference type="PROSITE" id="PS50893">
    <property type="entry name" value="ABC_TRANSPORTER_2"/>
    <property type="match status" value="1"/>
</dbReference>
<reference evidence="11" key="1">
    <citation type="journal article" date="2019" name="Int. J. Syst. Evol. Microbiol.">
        <title>The Global Catalogue of Microorganisms (GCM) 10K type strain sequencing project: providing services to taxonomists for standard genome sequencing and annotation.</title>
        <authorList>
            <consortium name="The Broad Institute Genomics Platform"/>
            <consortium name="The Broad Institute Genome Sequencing Center for Infectious Disease"/>
            <person name="Wu L."/>
            <person name="Ma J."/>
        </authorList>
    </citation>
    <scope>NUCLEOTIDE SEQUENCE [LARGE SCALE GENOMIC DNA]</scope>
    <source>
        <strain evidence="11">CCUG 62974</strain>
    </source>
</reference>
<dbReference type="GO" id="GO:0005524">
    <property type="term" value="F:ATP binding"/>
    <property type="evidence" value="ECO:0007669"/>
    <property type="project" value="UniProtKB-KW"/>
</dbReference>
<dbReference type="Proteomes" id="UP001597024">
    <property type="component" value="Unassembled WGS sequence"/>
</dbReference>
<evidence type="ECO:0000313" key="11">
    <source>
        <dbReference type="Proteomes" id="UP001597024"/>
    </source>
</evidence>
<evidence type="ECO:0000256" key="6">
    <source>
        <dbReference type="ARBA" id="ARBA00023136"/>
    </source>
</evidence>
<dbReference type="InterPro" id="IPR003439">
    <property type="entry name" value="ABC_transporter-like_ATP-bd"/>
</dbReference>
<dbReference type="SMART" id="SM00382">
    <property type="entry name" value="AAA"/>
    <property type="match status" value="1"/>
</dbReference>
<dbReference type="InterPro" id="IPR027417">
    <property type="entry name" value="P-loop_NTPase"/>
</dbReference>
<evidence type="ECO:0000256" key="4">
    <source>
        <dbReference type="ARBA" id="ARBA00022840"/>
    </source>
</evidence>
<sequence>MTERSEIPLLLEKPDMTDEPRAPLRRIVTLFRPYRGRLALVGALIGLSSLVSLASPFMLREVLDDAIPHGRTGLLTLLALGMVAVAVVTSVLDVVQTLVSNTVGQRVMHDLRTGVYAHLQRMSLAFFTRTRTGEVQSRIANDIGGMQSVVTSTAASIVSNLTTVIATIIAMAVLDWRLTLASLLLLPVFVWISRRVGRERRKITSERQRKLAALSSMVQESLSVSGILLGRTMGQSPELTRRFAAASDELADLGVRSSMAGRWRQSTIQIVMSAMPAVIYWTAGLTSSVSIGTVVAFTTLQMSLFRPTVSLLRLGVDVQSSLALFGRIFEYLDLPVDITPGRRTLEDVRGEVRFEHVDFSYAAPGSEAAPTLSDVDLTVPAGTTLAVVGETGSGKTTLSYLLPRLYDVTGGRVTVDGVDVRELSFETLSEVVGVVSQETYLFHSSIADNLRFAKPSATDEELAEAARAARIHDHIMSLPDGYETVVGERGYRFSGGEKQRLAIARTLLRDPPVLILDEATSALDTRTERAVQEALDTLSRGRTTITIAHRLSTVRDADQIVVLDHGRVAERGTHEELLAAGDRYAALVRRDAALTPA</sequence>
<dbReference type="SUPFAM" id="SSF90123">
    <property type="entry name" value="ABC transporter transmembrane region"/>
    <property type="match status" value="1"/>
</dbReference>
<dbReference type="PROSITE" id="PS50929">
    <property type="entry name" value="ABC_TM1F"/>
    <property type="match status" value="1"/>
</dbReference>
<keyword evidence="6 7" id="KW-0472">Membrane</keyword>
<feature type="transmembrane region" description="Helical" evidence="7">
    <location>
        <begin position="164"/>
        <end position="190"/>
    </location>
</feature>
<evidence type="ECO:0000256" key="7">
    <source>
        <dbReference type="SAM" id="Phobius"/>
    </source>
</evidence>
<dbReference type="Gene3D" id="3.40.50.300">
    <property type="entry name" value="P-loop containing nucleotide triphosphate hydrolases"/>
    <property type="match status" value="1"/>
</dbReference>
<keyword evidence="11" id="KW-1185">Reference proteome</keyword>
<keyword evidence="4 10" id="KW-0067">ATP-binding</keyword>
<dbReference type="CDD" id="cd18550">
    <property type="entry name" value="ABC_6TM_exporter_like"/>
    <property type="match status" value="1"/>
</dbReference>
<feature type="transmembrane region" description="Helical" evidence="7">
    <location>
        <begin position="71"/>
        <end position="92"/>
    </location>
</feature>
<keyword evidence="2 7" id="KW-0812">Transmembrane</keyword>
<dbReference type="InterPro" id="IPR003593">
    <property type="entry name" value="AAA+_ATPase"/>
</dbReference>
<evidence type="ECO:0000259" key="8">
    <source>
        <dbReference type="PROSITE" id="PS50893"/>
    </source>
</evidence>
<dbReference type="InterPro" id="IPR036640">
    <property type="entry name" value="ABC1_TM_sf"/>
</dbReference>
<dbReference type="EMBL" id="JBHTHX010000232">
    <property type="protein sequence ID" value="MFD0884813.1"/>
    <property type="molecule type" value="Genomic_DNA"/>
</dbReference>
<dbReference type="InterPro" id="IPR039421">
    <property type="entry name" value="Type_1_exporter"/>
</dbReference>
<protein>
    <submittedName>
        <fullName evidence="10">ABC transporter ATP-binding protein</fullName>
    </submittedName>
</protein>
<feature type="domain" description="ABC transporter" evidence="8">
    <location>
        <begin position="352"/>
        <end position="590"/>
    </location>
</feature>
<evidence type="ECO:0000256" key="1">
    <source>
        <dbReference type="ARBA" id="ARBA00004651"/>
    </source>
</evidence>
<dbReference type="Gene3D" id="1.20.1560.10">
    <property type="entry name" value="ABC transporter type 1, transmembrane domain"/>
    <property type="match status" value="1"/>
</dbReference>
<accession>A0ABW3DQ97</accession>
<dbReference type="Pfam" id="PF00664">
    <property type="entry name" value="ABC_membrane"/>
    <property type="match status" value="1"/>
</dbReference>
<dbReference type="PANTHER" id="PTHR43394">
    <property type="entry name" value="ATP-DEPENDENT PERMEASE MDL1, MITOCHONDRIAL"/>
    <property type="match status" value="1"/>
</dbReference>
<evidence type="ECO:0000259" key="9">
    <source>
        <dbReference type="PROSITE" id="PS50929"/>
    </source>
</evidence>
<keyword evidence="5 7" id="KW-1133">Transmembrane helix</keyword>
<comment type="subcellular location">
    <subcellularLocation>
        <location evidence="1">Cell membrane</location>
        <topology evidence="1">Multi-pass membrane protein</topology>
    </subcellularLocation>
</comment>
<feature type="domain" description="ABC transmembrane type-1" evidence="9">
    <location>
        <begin position="39"/>
        <end position="320"/>
    </location>
</feature>
<proteinExistence type="predicted"/>
<dbReference type="InterPro" id="IPR017871">
    <property type="entry name" value="ABC_transporter-like_CS"/>
</dbReference>
<comment type="caution">
    <text evidence="10">The sequence shown here is derived from an EMBL/GenBank/DDBJ whole genome shotgun (WGS) entry which is preliminary data.</text>
</comment>
<feature type="transmembrane region" description="Helical" evidence="7">
    <location>
        <begin position="278"/>
        <end position="300"/>
    </location>
</feature>
<feature type="transmembrane region" description="Helical" evidence="7">
    <location>
        <begin position="38"/>
        <end position="59"/>
    </location>
</feature>